<organism evidence="2 3">
    <name type="scientific">Falsiroseomonas algicola</name>
    <dbReference type="NCBI Taxonomy" id="2716930"/>
    <lineage>
        <taxon>Bacteria</taxon>
        <taxon>Pseudomonadati</taxon>
        <taxon>Pseudomonadota</taxon>
        <taxon>Alphaproteobacteria</taxon>
        <taxon>Acetobacterales</taxon>
        <taxon>Roseomonadaceae</taxon>
        <taxon>Falsiroseomonas</taxon>
    </lineage>
</organism>
<reference evidence="2 3" key="2">
    <citation type="submission" date="2020-03" db="EMBL/GenBank/DDBJ databases">
        <title>Roseomonas stagni sp. nov., isolated from pond water in Japan.</title>
        <authorList>
            <person name="Furuhata K."/>
            <person name="Miyamoto H."/>
            <person name="Goto K."/>
        </authorList>
    </citation>
    <scope>NUCLEOTIDE SEQUENCE [LARGE SCALE GENOMIC DNA]</scope>
    <source>
        <strain evidence="2 3">PeD5</strain>
    </source>
</reference>
<reference evidence="2 3" key="1">
    <citation type="submission" date="2020-02" db="EMBL/GenBank/DDBJ databases">
        <authorList>
            <person name="Kim H.M."/>
            <person name="Jeon C.O."/>
        </authorList>
    </citation>
    <scope>NUCLEOTIDE SEQUENCE [LARGE SCALE GENOMIC DNA]</scope>
    <source>
        <strain evidence="2 3">PeD5</strain>
    </source>
</reference>
<protein>
    <submittedName>
        <fullName evidence="2">Uncharacterized protein</fullName>
    </submittedName>
</protein>
<gene>
    <name evidence="2" type="ORF">G3576_18535</name>
</gene>
<accession>A0A6M1LNS1</accession>
<feature type="region of interest" description="Disordered" evidence="1">
    <location>
        <begin position="90"/>
        <end position="115"/>
    </location>
</feature>
<dbReference type="RefSeq" id="WP_164695922.1">
    <property type="nucleotide sequence ID" value="NZ_JAAIKB010000007.1"/>
</dbReference>
<dbReference type="EMBL" id="JAAIKB010000007">
    <property type="protein sequence ID" value="NGM22028.1"/>
    <property type="molecule type" value="Genomic_DNA"/>
</dbReference>
<evidence type="ECO:0000313" key="2">
    <source>
        <dbReference type="EMBL" id="NGM22028.1"/>
    </source>
</evidence>
<evidence type="ECO:0000256" key="1">
    <source>
        <dbReference type="SAM" id="MobiDB-lite"/>
    </source>
</evidence>
<sequence length="185" mass="19600">MSTNPMDYSGKDKAELANLRANAERILADPKRSKLHAQARAMLEALPPPPAPTRGGSTAAATATTAAVEQLTALAVELAGVFDLSPPAGTAQPHKFTGADGKPKVGGRQRSKAVAADRYLSHRRGDAIAAIGWIRTLEDEAETGGAWYVDQQNADALPTKLEESFEAAREAFVKRLESIGTPRKA</sequence>
<comment type="caution">
    <text evidence="2">The sequence shown here is derived from an EMBL/GenBank/DDBJ whole genome shotgun (WGS) entry which is preliminary data.</text>
</comment>
<name>A0A6M1LNS1_9PROT</name>
<evidence type="ECO:0000313" key="3">
    <source>
        <dbReference type="Proteomes" id="UP000475385"/>
    </source>
</evidence>
<keyword evidence="3" id="KW-1185">Reference proteome</keyword>
<dbReference type="Proteomes" id="UP000475385">
    <property type="component" value="Unassembled WGS sequence"/>
</dbReference>
<proteinExistence type="predicted"/>
<dbReference type="AlphaFoldDB" id="A0A6M1LNS1"/>